<evidence type="ECO:0000313" key="1">
    <source>
        <dbReference type="EMBL" id="KAJ8668979.1"/>
    </source>
</evidence>
<gene>
    <name evidence="1" type="ORF">QAD02_000238</name>
</gene>
<organism evidence="1 2">
    <name type="scientific">Eretmocerus hayati</name>
    <dbReference type="NCBI Taxonomy" id="131215"/>
    <lineage>
        <taxon>Eukaryota</taxon>
        <taxon>Metazoa</taxon>
        <taxon>Ecdysozoa</taxon>
        <taxon>Arthropoda</taxon>
        <taxon>Hexapoda</taxon>
        <taxon>Insecta</taxon>
        <taxon>Pterygota</taxon>
        <taxon>Neoptera</taxon>
        <taxon>Endopterygota</taxon>
        <taxon>Hymenoptera</taxon>
        <taxon>Apocrita</taxon>
        <taxon>Proctotrupomorpha</taxon>
        <taxon>Chalcidoidea</taxon>
        <taxon>Aphelinidae</taxon>
        <taxon>Aphelininae</taxon>
        <taxon>Eretmocerus</taxon>
    </lineage>
</organism>
<reference evidence="1" key="1">
    <citation type="submission" date="2023-04" db="EMBL/GenBank/DDBJ databases">
        <title>A chromosome-level genome assembly of the parasitoid wasp Eretmocerus hayati.</title>
        <authorList>
            <person name="Zhong Y."/>
            <person name="Liu S."/>
            <person name="Liu Y."/>
        </authorList>
    </citation>
    <scope>NUCLEOTIDE SEQUENCE</scope>
    <source>
        <strain evidence="1">ZJU_SS_LIU_2023</strain>
    </source>
</reference>
<evidence type="ECO:0000313" key="2">
    <source>
        <dbReference type="Proteomes" id="UP001239111"/>
    </source>
</evidence>
<name>A0ACC2NCS7_9HYME</name>
<accession>A0ACC2NCS7</accession>
<sequence>MIICSFLSRVYQRQWLIGYGEKWRTGLGALLRLEERKQQHFPLWQGCGGRGSGNQSARELKCVEVGLSSQSGSRHRSRATPYIQSALKPAHDSCLSYNFGIDKFS</sequence>
<proteinExistence type="predicted"/>
<comment type="caution">
    <text evidence="1">The sequence shown here is derived from an EMBL/GenBank/DDBJ whole genome shotgun (WGS) entry which is preliminary data.</text>
</comment>
<dbReference type="Proteomes" id="UP001239111">
    <property type="component" value="Chromosome 3"/>
</dbReference>
<keyword evidence="2" id="KW-1185">Reference proteome</keyword>
<protein>
    <submittedName>
        <fullName evidence="1">Uncharacterized protein</fullName>
    </submittedName>
</protein>
<dbReference type="EMBL" id="CM056743">
    <property type="protein sequence ID" value="KAJ8668979.1"/>
    <property type="molecule type" value="Genomic_DNA"/>
</dbReference>